<dbReference type="AlphaFoldDB" id="A0A8S2REB6"/>
<name>A0A8S2REB6_9BILA</name>
<feature type="non-terminal residue" evidence="1">
    <location>
        <position position="1"/>
    </location>
</feature>
<evidence type="ECO:0000313" key="1">
    <source>
        <dbReference type="EMBL" id="CAF4155194.1"/>
    </source>
</evidence>
<comment type="caution">
    <text evidence="1">The sequence shown here is derived from an EMBL/GenBank/DDBJ whole genome shotgun (WGS) entry which is preliminary data.</text>
</comment>
<reference evidence="1" key="1">
    <citation type="submission" date="2021-02" db="EMBL/GenBank/DDBJ databases">
        <authorList>
            <person name="Nowell W R."/>
        </authorList>
    </citation>
    <scope>NUCLEOTIDE SEQUENCE</scope>
</reference>
<dbReference type="EMBL" id="CAJOBJ010031322">
    <property type="protein sequence ID" value="CAF4275038.1"/>
    <property type="molecule type" value="Genomic_DNA"/>
</dbReference>
<evidence type="ECO:0000313" key="3">
    <source>
        <dbReference type="Proteomes" id="UP000681967"/>
    </source>
</evidence>
<evidence type="ECO:0000313" key="2">
    <source>
        <dbReference type="EMBL" id="CAF4275038.1"/>
    </source>
</evidence>
<dbReference type="EMBL" id="CAJOBH010010149">
    <property type="protein sequence ID" value="CAF4155194.1"/>
    <property type="molecule type" value="Genomic_DNA"/>
</dbReference>
<accession>A0A8S2REB6</accession>
<dbReference type="Proteomes" id="UP000681967">
    <property type="component" value="Unassembled WGS sequence"/>
</dbReference>
<gene>
    <name evidence="1" type="ORF">BYL167_LOCUS21742</name>
    <name evidence="2" type="ORF">GIL414_LOCUS24724</name>
</gene>
<dbReference type="Proteomes" id="UP000681720">
    <property type="component" value="Unassembled WGS sequence"/>
</dbReference>
<sequence>MNSIIVHGLDPPPPPPPTSIANTIPISANNLNEDFHSIIETNRNSIDESSEEIHSK</sequence>
<proteinExistence type="predicted"/>
<protein>
    <submittedName>
        <fullName evidence="1">Uncharacterized protein</fullName>
    </submittedName>
</protein>
<organism evidence="1 3">
    <name type="scientific">Rotaria magnacalcarata</name>
    <dbReference type="NCBI Taxonomy" id="392030"/>
    <lineage>
        <taxon>Eukaryota</taxon>
        <taxon>Metazoa</taxon>
        <taxon>Spiralia</taxon>
        <taxon>Gnathifera</taxon>
        <taxon>Rotifera</taxon>
        <taxon>Eurotatoria</taxon>
        <taxon>Bdelloidea</taxon>
        <taxon>Philodinida</taxon>
        <taxon>Philodinidae</taxon>
        <taxon>Rotaria</taxon>
    </lineage>
</organism>